<reference evidence="2 3" key="1">
    <citation type="journal article" date="2023" name="Mol. Biol. Evol.">
        <title>Genomics of Secondarily Temperate Adaptation in the Only Non-Antarctic Icefish.</title>
        <authorList>
            <person name="Rivera-Colon A.G."/>
            <person name="Rayamajhi N."/>
            <person name="Minhas B.F."/>
            <person name="Madrigal G."/>
            <person name="Bilyk K.T."/>
            <person name="Yoon V."/>
            <person name="Hune M."/>
            <person name="Gregory S."/>
            <person name="Cheng C.H.C."/>
            <person name="Catchen J.M."/>
        </authorList>
    </citation>
    <scope>NUCLEOTIDE SEQUENCE [LARGE SCALE GENOMIC DNA]</scope>
    <source>
        <tissue evidence="2">White muscle</tissue>
    </source>
</reference>
<proteinExistence type="predicted"/>
<organism evidence="2 3">
    <name type="scientific">Champsocephalus gunnari</name>
    <name type="common">Mackerel icefish</name>
    <dbReference type="NCBI Taxonomy" id="52237"/>
    <lineage>
        <taxon>Eukaryota</taxon>
        <taxon>Metazoa</taxon>
        <taxon>Chordata</taxon>
        <taxon>Craniata</taxon>
        <taxon>Vertebrata</taxon>
        <taxon>Euteleostomi</taxon>
        <taxon>Actinopterygii</taxon>
        <taxon>Neopterygii</taxon>
        <taxon>Teleostei</taxon>
        <taxon>Neoteleostei</taxon>
        <taxon>Acanthomorphata</taxon>
        <taxon>Eupercaria</taxon>
        <taxon>Perciformes</taxon>
        <taxon>Notothenioidei</taxon>
        <taxon>Channichthyidae</taxon>
        <taxon>Champsocephalus</taxon>
    </lineage>
</organism>
<keyword evidence="3" id="KW-1185">Reference proteome</keyword>
<accession>A0AAN8CRU3</accession>
<protein>
    <submittedName>
        <fullName evidence="2">Uncharacterized protein</fullName>
    </submittedName>
</protein>
<feature type="compositionally biased region" description="Polar residues" evidence="1">
    <location>
        <begin position="63"/>
        <end position="80"/>
    </location>
</feature>
<dbReference type="EMBL" id="JAURVH010001529">
    <property type="protein sequence ID" value="KAK5909106.1"/>
    <property type="molecule type" value="Genomic_DNA"/>
</dbReference>
<evidence type="ECO:0000313" key="3">
    <source>
        <dbReference type="Proteomes" id="UP001331515"/>
    </source>
</evidence>
<sequence>MDKQVSKKGLLYPEKPDSGIFPRGFCVERKADLWSYRFLSERSSLSASPARQPCSQQSNNQQVNAAKLNTAQNNPEVYTT</sequence>
<dbReference type="Proteomes" id="UP001331515">
    <property type="component" value="Unassembled WGS sequence"/>
</dbReference>
<dbReference type="AlphaFoldDB" id="A0AAN8CRU3"/>
<name>A0AAN8CRU3_CHAGU</name>
<evidence type="ECO:0000256" key="1">
    <source>
        <dbReference type="SAM" id="MobiDB-lite"/>
    </source>
</evidence>
<evidence type="ECO:0000313" key="2">
    <source>
        <dbReference type="EMBL" id="KAK5909106.1"/>
    </source>
</evidence>
<comment type="caution">
    <text evidence="2">The sequence shown here is derived from an EMBL/GenBank/DDBJ whole genome shotgun (WGS) entry which is preliminary data.</text>
</comment>
<feature type="region of interest" description="Disordered" evidence="1">
    <location>
        <begin position="47"/>
        <end position="80"/>
    </location>
</feature>
<gene>
    <name evidence="2" type="ORF">CgunFtcFv8_017107</name>
</gene>